<evidence type="ECO:0000313" key="3">
    <source>
        <dbReference type="Proteomes" id="UP000002011"/>
    </source>
</evidence>
<feature type="coiled-coil region" evidence="1">
    <location>
        <begin position="211"/>
        <end position="248"/>
    </location>
</feature>
<reference evidence="2 3" key="1">
    <citation type="journal article" date="2009" name="Stand. Genomic Sci.">
        <title>Complete genome sequence of Dyadobacter fermentans type strain (NS114).</title>
        <authorList>
            <person name="Lang E."/>
            <person name="Lapidus A."/>
            <person name="Chertkov O."/>
            <person name="Brettin T."/>
            <person name="Detter J.C."/>
            <person name="Han C."/>
            <person name="Copeland A."/>
            <person name="Glavina Del Rio T."/>
            <person name="Nolan M."/>
            <person name="Chen F."/>
            <person name="Lucas S."/>
            <person name="Tice H."/>
            <person name="Cheng J.F."/>
            <person name="Land M."/>
            <person name="Hauser L."/>
            <person name="Chang Y.J."/>
            <person name="Jeffries C.D."/>
            <person name="Kopitz M."/>
            <person name="Bruce D."/>
            <person name="Goodwin L."/>
            <person name="Pitluck S."/>
            <person name="Ovchinnikova G."/>
            <person name="Pati A."/>
            <person name="Ivanova N."/>
            <person name="Mavrommatis K."/>
            <person name="Chen A."/>
            <person name="Palaniappan K."/>
            <person name="Chain P."/>
            <person name="Bristow J."/>
            <person name="Eisen J.A."/>
            <person name="Markowitz V."/>
            <person name="Hugenholtz P."/>
            <person name="Goker M."/>
            <person name="Rohde M."/>
            <person name="Kyrpides N.C."/>
            <person name="Klenk H.P."/>
        </authorList>
    </citation>
    <scope>NUCLEOTIDE SEQUENCE [LARGE SCALE GENOMIC DNA]</scope>
    <source>
        <strain evidence="3">ATCC 700827 / DSM 18053 / CIP 107007 / KCTC 52180 / NS114</strain>
    </source>
</reference>
<evidence type="ECO:0000256" key="1">
    <source>
        <dbReference type="SAM" id="Coils"/>
    </source>
</evidence>
<dbReference type="AlphaFoldDB" id="C6VVF3"/>
<dbReference type="KEGG" id="dfe:Dfer_5492"/>
<evidence type="ECO:0000313" key="2">
    <source>
        <dbReference type="EMBL" id="ACT96683.1"/>
    </source>
</evidence>
<sequence>MSNLSLYNQPDRSQTGVAQQLSRTENQLISASVPGDHNLRIADMTGKQIGDIITAIVLKAAVRLGSKARDAEEQKIINAELNRDLITKLPGFTEREIMVALENGLDGMYLRKPDDPIIFTPSNFVQWCRSFVEQTKKPVMKKAAQLLHQQKDEEFTAPESEKLRMSHEFFLSILKRVLDGESYEDYGNVVYNFLDKIEFLGCGSEQKWRAMDQAKLRMIAEAREIKDANSQRSAVKNAMELIAKAENEKPDELIVSMAKRIIINEKMNAFREMPDDEQGMLLESIAERVDYMCIELKDPEQYKPDEE</sequence>
<dbReference type="EMBL" id="CP001619">
    <property type="protein sequence ID" value="ACT96683.1"/>
    <property type="molecule type" value="Genomic_DNA"/>
</dbReference>
<keyword evidence="1" id="KW-0175">Coiled coil</keyword>
<dbReference type="HOGENOM" id="CLU_905319_0_0_10"/>
<gene>
    <name evidence="2" type="ordered locus">Dfer_5492</name>
</gene>
<keyword evidence="3" id="KW-1185">Reference proteome</keyword>
<name>C6VVF3_DYAFD</name>
<accession>C6VVF3</accession>
<dbReference type="STRING" id="471854.Dfer_5492"/>
<dbReference type="RefSeq" id="WP_015814923.1">
    <property type="nucleotide sequence ID" value="NC_013037.1"/>
</dbReference>
<dbReference type="OrthoDB" id="9839124at2"/>
<dbReference type="Proteomes" id="UP000002011">
    <property type="component" value="Chromosome"/>
</dbReference>
<protein>
    <submittedName>
        <fullName evidence="2">Uncharacterized protein</fullName>
    </submittedName>
</protein>
<proteinExistence type="predicted"/>
<organism evidence="2 3">
    <name type="scientific">Dyadobacter fermentans (strain ATCC 700827 / DSM 18053 / CIP 107007 / KCTC 52180 / NS114)</name>
    <dbReference type="NCBI Taxonomy" id="471854"/>
    <lineage>
        <taxon>Bacteria</taxon>
        <taxon>Pseudomonadati</taxon>
        <taxon>Bacteroidota</taxon>
        <taxon>Cytophagia</taxon>
        <taxon>Cytophagales</taxon>
        <taxon>Spirosomataceae</taxon>
        <taxon>Dyadobacter</taxon>
    </lineage>
</organism>